<dbReference type="STRING" id="1123360.thalar_01002"/>
<sequence>MAMFALWVLPLATLISLWVAWSDLARMKIPNKAVLALMALFIVVGLLTLPLEAYLWRYAHFAIVLAIGFLMTITGIVGAGDAKFAAAMAPFVATTDGTSVAAIFAVTTIIAFVLHRLARISPLRTLAPHWESWERTRDFPMGLPLGVTLIIYLVRTALL</sequence>
<dbReference type="Pfam" id="PF01478">
    <property type="entry name" value="Peptidase_A24"/>
    <property type="match status" value="1"/>
</dbReference>
<feature type="transmembrane region" description="Helical" evidence="1">
    <location>
        <begin position="32"/>
        <end position="51"/>
    </location>
</feature>
<keyword evidence="1" id="KW-0812">Transmembrane</keyword>
<dbReference type="HOGENOM" id="CLU_1625078_0_0_5"/>
<dbReference type="GO" id="GO:0004190">
    <property type="term" value="F:aspartic-type endopeptidase activity"/>
    <property type="evidence" value="ECO:0007669"/>
    <property type="project" value="InterPro"/>
</dbReference>
<organism evidence="3 4">
    <name type="scientific">Litoreibacter arenae DSM 19593</name>
    <dbReference type="NCBI Taxonomy" id="1123360"/>
    <lineage>
        <taxon>Bacteria</taxon>
        <taxon>Pseudomonadati</taxon>
        <taxon>Pseudomonadota</taxon>
        <taxon>Alphaproteobacteria</taxon>
        <taxon>Rhodobacterales</taxon>
        <taxon>Roseobacteraceae</taxon>
        <taxon>Litoreibacter</taxon>
    </lineage>
</organism>
<feature type="transmembrane region" description="Helical" evidence="1">
    <location>
        <begin position="58"/>
        <end position="79"/>
    </location>
</feature>
<dbReference type="Proteomes" id="UP000015351">
    <property type="component" value="Unassembled WGS sequence"/>
</dbReference>
<feature type="transmembrane region" description="Helical" evidence="1">
    <location>
        <begin position="139"/>
        <end position="158"/>
    </location>
</feature>
<evidence type="ECO:0000259" key="2">
    <source>
        <dbReference type="Pfam" id="PF01478"/>
    </source>
</evidence>
<evidence type="ECO:0000313" key="3">
    <source>
        <dbReference type="EMBL" id="EPX80782.1"/>
    </source>
</evidence>
<feature type="domain" description="Prepilin type IV endopeptidase peptidase" evidence="2">
    <location>
        <begin position="13"/>
        <end position="109"/>
    </location>
</feature>
<protein>
    <submittedName>
        <fullName evidence="3">Type IV prepilin peptidase TadV/CpaA</fullName>
    </submittedName>
</protein>
<accession>S9QM06</accession>
<name>S9QM06_9RHOB</name>
<dbReference type="InterPro" id="IPR000045">
    <property type="entry name" value="Prepilin_IV_endopep_pep"/>
</dbReference>
<reference evidence="4" key="1">
    <citation type="journal article" date="2013" name="Stand. Genomic Sci.">
        <title>Genome sequence of the Litoreibacter arenae type strain (DSM 19593(T)), a member of the Roseobacter clade isolated from sea sand.</title>
        <authorList>
            <person name="Riedel T."/>
            <person name="Fiebig A."/>
            <person name="Petersen J."/>
            <person name="Gronow S."/>
            <person name="Kyrpides N.C."/>
            <person name="Goker M."/>
            <person name="Klenk H.P."/>
        </authorList>
    </citation>
    <scope>NUCLEOTIDE SEQUENCE [LARGE SCALE GENOMIC DNA]</scope>
    <source>
        <strain evidence="4">DSM 19593</strain>
    </source>
</reference>
<dbReference type="AlphaFoldDB" id="S9QM06"/>
<evidence type="ECO:0000313" key="4">
    <source>
        <dbReference type="Proteomes" id="UP000015351"/>
    </source>
</evidence>
<keyword evidence="1" id="KW-1133">Transmembrane helix</keyword>
<gene>
    <name evidence="3" type="ORF">thalar_01002</name>
</gene>
<dbReference type="EMBL" id="AONI01000008">
    <property type="protein sequence ID" value="EPX80782.1"/>
    <property type="molecule type" value="Genomic_DNA"/>
</dbReference>
<evidence type="ECO:0000256" key="1">
    <source>
        <dbReference type="SAM" id="Phobius"/>
    </source>
</evidence>
<dbReference type="OrthoDB" id="7709484at2"/>
<keyword evidence="4" id="KW-1185">Reference proteome</keyword>
<feature type="transmembrane region" description="Helical" evidence="1">
    <location>
        <begin position="99"/>
        <end position="118"/>
    </location>
</feature>
<comment type="caution">
    <text evidence="3">The sequence shown here is derived from an EMBL/GenBank/DDBJ whole genome shotgun (WGS) entry which is preliminary data.</text>
</comment>
<dbReference type="GO" id="GO:0016020">
    <property type="term" value="C:membrane"/>
    <property type="evidence" value="ECO:0007669"/>
    <property type="project" value="InterPro"/>
</dbReference>
<proteinExistence type="predicted"/>
<dbReference type="eggNOG" id="COG4960">
    <property type="taxonomic scope" value="Bacteria"/>
</dbReference>
<dbReference type="PATRIC" id="fig|1123360.3.peg.993"/>
<dbReference type="Gene3D" id="1.20.120.1220">
    <property type="match status" value="1"/>
</dbReference>
<keyword evidence="1" id="KW-0472">Membrane</keyword>